<dbReference type="Proteomes" id="UP001231518">
    <property type="component" value="Chromosome 6"/>
</dbReference>
<dbReference type="EMBL" id="JARGEI010000004">
    <property type="protein sequence ID" value="KAJ8732992.1"/>
    <property type="molecule type" value="Genomic_DNA"/>
</dbReference>
<feature type="chain" id="PRO_5042288771" evidence="1">
    <location>
        <begin position="27"/>
        <end position="123"/>
    </location>
</feature>
<accession>A0AAD8DZZ9</accession>
<sequence length="123" mass="13866">MYGFKFLVYIGVVLVLLSATDNKVTAAPAPDPCLWMLDHGHGHGHPDPHPTTTTTTTTTAKPDLVEVFGKLKNKKTNQLEKLVTDWIMWGPASENQKSRSRIALERMISSYMKFLTNIFNNMF</sequence>
<evidence type="ECO:0000313" key="2">
    <source>
        <dbReference type="EMBL" id="KAJ8732992.1"/>
    </source>
</evidence>
<organism evidence="2 3">
    <name type="scientific">Mythimna separata</name>
    <name type="common">Oriental armyworm</name>
    <name type="synonym">Pseudaletia separata</name>
    <dbReference type="NCBI Taxonomy" id="271217"/>
    <lineage>
        <taxon>Eukaryota</taxon>
        <taxon>Metazoa</taxon>
        <taxon>Ecdysozoa</taxon>
        <taxon>Arthropoda</taxon>
        <taxon>Hexapoda</taxon>
        <taxon>Insecta</taxon>
        <taxon>Pterygota</taxon>
        <taxon>Neoptera</taxon>
        <taxon>Endopterygota</taxon>
        <taxon>Lepidoptera</taxon>
        <taxon>Glossata</taxon>
        <taxon>Ditrysia</taxon>
        <taxon>Noctuoidea</taxon>
        <taxon>Noctuidae</taxon>
        <taxon>Noctuinae</taxon>
        <taxon>Hadenini</taxon>
        <taxon>Mythimna</taxon>
    </lineage>
</organism>
<gene>
    <name evidence="2" type="ORF">PYW07_015591</name>
</gene>
<reference evidence="2" key="1">
    <citation type="submission" date="2023-03" db="EMBL/GenBank/DDBJ databases">
        <title>Chromosome-level genomes of two armyworms, Mythimna separata and Mythimna loreyi, provide insights into the biosynthesis and reception of sex pheromones.</title>
        <authorList>
            <person name="Zhao H."/>
        </authorList>
    </citation>
    <scope>NUCLEOTIDE SEQUENCE</scope>
    <source>
        <strain evidence="2">BeijingLab</strain>
        <tissue evidence="2">Pupa</tissue>
    </source>
</reference>
<dbReference type="AlphaFoldDB" id="A0AAD8DZZ9"/>
<evidence type="ECO:0000313" key="3">
    <source>
        <dbReference type="Proteomes" id="UP001231518"/>
    </source>
</evidence>
<keyword evidence="3" id="KW-1185">Reference proteome</keyword>
<feature type="signal peptide" evidence="1">
    <location>
        <begin position="1"/>
        <end position="26"/>
    </location>
</feature>
<name>A0AAD8DZZ9_MYTSE</name>
<protein>
    <submittedName>
        <fullName evidence="2">Uncharacterized protein</fullName>
    </submittedName>
</protein>
<keyword evidence="1" id="KW-0732">Signal</keyword>
<proteinExistence type="predicted"/>
<comment type="caution">
    <text evidence="2">The sequence shown here is derived from an EMBL/GenBank/DDBJ whole genome shotgun (WGS) entry which is preliminary data.</text>
</comment>
<evidence type="ECO:0000256" key="1">
    <source>
        <dbReference type="SAM" id="SignalP"/>
    </source>
</evidence>